<dbReference type="Gene3D" id="1.20.1540.10">
    <property type="entry name" value="Rhomboid-like"/>
    <property type="match status" value="1"/>
</dbReference>
<proteinExistence type="inferred from homology"/>
<evidence type="ECO:0000313" key="10">
    <source>
        <dbReference type="EMBL" id="HIR05428.1"/>
    </source>
</evidence>
<dbReference type="InterPro" id="IPR022764">
    <property type="entry name" value="Peptidase_S54_rhomboid_dom"/>
</dbReference>
<comment type="subcellular location">
    <subcellularLocation>
        <location evidence="1">Membrane</location>
        <topology evidence="1">Multi-pass membrane protein</topology>
    </subcellularLocation>
</comment>
<keyword evidence="3 10" id="KW-0645">Protease</keyword>
<dbReference type="SUPFAM" id="SSF144091">
    <property type="entry name" value="Rhomboid-like"/>
    <property type="match status" value="1"/>
</dbReference>
<feature type="domain" description="Peptidase S54 rhomboid" evidence="9">
    <location>
        <begin position="45"/>
        <end position="182"/>
    </location>
</feature>
<reference evidence="10" key="1">
    <citation type="submission" date="2020-10" db="EMBL/GenBank/DDBJ databases">
        <authorList>
            <person name="Gilroy R."/>
        </authorList>
    </citation>
    <scope>NUCLEOTIDE SEQUENCE</scope>
    <source>
        <strain evidence="10">CHK180-2868</strain>
    </source>
</reference>
<gene>
    <name evidence="10" type="ORF">IAB28_05615</name>
</gene>
<keyword evidence="7 8" id="KW-0472">Membrane</keyword>
<evidence type="ECO:0000256" key="2">
    <source>
        <dbReference type="ARBA" id="ARBA00009045"/>
    </source>
</evidence>
<dbReference type="Proteomes" id="UP000824250">
    <property type="component" value="Unassembled WGS sequence"/>
</dbReference>
<evidence type="ECO:0000256" key="6">
    <source>
        <dbReference type="ARBA" id="ARBA00022989"/>
    </source>
</evidence>
<evidence type="ECO:0000256" key="3">
    <source>
        <dbReference type="ARBA" id="ARBA00022670"/>
    </source>
</evidence>
<dbReference type="PANTHER" id="PTHR43066:SF1">
    <property type="entry name" value="RHOMBOID PROTEIN 2"/>
    <property type="match status" value="1"/>
</dbReference>
<evidence type="ECO:0000256" key="8">
    <source>
        <dbReference type="SAM" id="Phobius"/>
    </source>
</evidence>
<accession>A0A9D1D5L2</accession>
<keyword evidence="6 8" id="KW-1133">Transmembrane helix</keyword>
<feature type="transmembrane region" description="Helical" evidence="8">
    <location>
        <begin position="166"/>
        <end position="184"/>
    </location>
</feature>
<evidence type="ECO:0000256" key="5">
    <source>
        <dbReference type="ARBA" id="ARBA00022801"/>
    </source>
</evidence>
<feature type="transmembrane region" description="Helical" evidence="8">
    <location>
        <begin position="111"/>
        <end position="130"/>
    </location>
</feature>
<feature type="transmembrane region" description="Helical" evidence="8">
    <location>
        <begin position="49"/>
        <end position="74"/>
    </location>
</feature>
<dbReference type="InterPro" id="IPR035952">
    <property type="entry name" value="Rhomboid-like_sf"/>
</dbReference>
<evidence type="ECO:0000259" key="9">
    <source>
        <dbReference type="Pfam" id="PF01694"/>
    </source>
</evidence>
<dbReference type="EMBL" id="DVGC01000029">
    <property type="protein sequence ID" value="HIR05428.1"/>
    <property type="molecule type" value="Genomic_DNA"/>
</dbReference>
<protein>
    <submittedName>
        <fullName evidence="10">Rhomboid family intramembrane serine protease</fullName>
    </submittedName>
</protein>
<evidence type="ECO:0000256" key="7">
    <source>
        <dbReference type="ARBA" id="ARBA00023136"/>
    </source>
</evidence>
<reference evidence="10" key="2">
    <citation type="journal article" date="2021" name="PeerJ">
        <title>Extensive microbial diversity within the chicken gut microbiome revealed by metagenomics and culture.</title>
        <authorList>
            <person name="Gilroy R."/>
            <person name="Ravi A."/>
            <person name="Getino M."/>
            <person name="Pursley I."/>
            <person name="Horton D.L."/>
            <person name="Alikhan N.F."/>
            <person name="Baker D."/>
            <person name="Gharbi K."/>
            <person name="Hall N."/>
            <person name="Watson M."/>
            <person name="Adriaenssens E.M."/>
            <person name="Foster-Nyarko E."/>
            <person name="Jarju S."/>
            <person name="Secka A."/>
            <person name="Antonio M."/>
            <person name="Oren A."/>
            <person name="Chaudhuri R.R."/>
            <person name="La Ragione R."/>
            <person name="Hildebrand F."/>
            <person name="Pallen M.J."/>
        </authorList>
    </citation>
    <scope>NUCLEOTIDE SEQUENCE</scope>
    <source>
        <strain evidence="10">CHK180-2868</strain>
    </source>
</reference>
<feature type="transmembrane region" description="Helical" evidence="8">
    <location>
        <begin position="142"/>
        <end position="160"/>
    </location>
</feature>
<name>A0A9D1D5L2_9FIRM</name>
<dbReference type="Pfam" id="PF01694">
    <property type="entry name" value="Rhomboid"/>
    <property type="match status" value="1"/>
</dbReference>
<dbReference type="GO" id="GO:0006508">
    <property type="term" value="P:proteolysis"/>
    <property type="evidence" value="ECO:0007669"/>
    <property type="project" value="UniProtKB-KW"/>
</dbReference>
<sequence length="189" mass="21450">MGGGTKLREYSLYFWEILWGVFFLLGLRFDCIELLGNKGIHIIGNQYYRFFTGLLIHVNLFHTVINMCSLYWVSVFLHGQVDGWKLLLFSTVTGTLTNILFSFIYPDSTSVGGSPVVFSLIGFIVILQFLRPDLPRFQTNTTYAAWIIGYGILGNLPVFSKNISTLVIHSIAFFIALVVGYLSIRFQIL</sequence>
<evidence type="ECO:0000256" key="1">
    <source>
        <dbReference type="ARBA" id="ARBA00004141"/>
    </source>
</evidence>
<dbReference type="PANTHER" id="PTHR43066">
    <property type="entry name" value="RHOMBOID-RELATED PROTEIN"/>
    <property type="match status" value="1"/>
</dbReference>
<feature type="transmembrane region" description="Helical" evidence="8">
    <location>
        <begin position="86"/>
        <end position="105"/>
    </location>
</feature>
<comment type="caution">
    <text evidence="10">The sequence shown here is derived from an EMBL/GenBank/DDBJ whole genome shotgun (WGS) entry which is preliminary data.</text>
</comment>
<dbReference type="AlphaFoldDB" id="A0A9D1D5L2"/>
<dbReference type="GO" id="GO:0016020">
    <property type="term" value="C:membrane"/>
    <property type="evidence" value="ECO:0007669"/>
    <property type="project" value="UniProtKB-SubCell"/>
</dbReference>
<evidence type="ECO:0000313" key="11">
    <source>
        <dbReference type="Proteomes" id="UP000824250"/>
    </source>
</evidence>
<comment type="similarity">
    <text evidence="2">Belongs to the peptidase S54 family.</text>
</comment>
<evidence type="ECO:0000256" key="4">
    <source>
        <dbReference type="ARBA" id="ARBA00022692"/>
    </source>
</evidence>
<keyword evidence="4 8" id="KW-0812">Transmembrane</keyword>
<organism evidence="10 11">
    <name type="scientific">Candidatus Copromonas faecavium</name>
    <name type="common">nom. illeg.</name>
    <dbReference type="NCBI Taxonomy" id="2840740"/>
    <lineage>
        <taxon>Bacteria</taxon>
        <taxon>Bacillati</taxon>
        <taxon>Bacillota</taxon>
        <taxon>Clostridia</taxon>
        <taxon>Lachnospirales</taxon>
        <taxon>Lachnospiraceae</taxon>
        <taxon>Candidatus Copromonas (nom. illeg.)</taxon>
    </lineage>
</organism>
<feature type="transmembrane region" description="Helical" evidence="8">
    <location>
        <begin position="12"/>
        <end position="29"/>
    </location>
</feature>
<keyword evidence="5" id="KW-0378">Hydrolase</keyword>
<dbReference type="GO" id="GO:0004252">
    <property type="term" value="F:serine-type endopeptidase activity"/>
    <property type="evidence" value="ECO:0007669"/>
    <property type="project" value="InterPro"/>
</dbReference>